<evidence type="ECO:0000256" key="1">
    <source>
        <dbReference type="SAM" id="Phobius"/>
    </source>
</evidence>
<feature type="transmembrane region" description="Helical" evidence="1">
    <location>
        <begin position="36"/>
        <end position="53"/>
    </location>
</feature>
<keyword evidence="1" id="KW-0812">Transmembrane</keyword>
<dbReference type="AlphaFoldDB" id="A0A4Y7JYQ3"/>
<gene>
    <name evidence="2" type="ORF">C5167_009908</name>
</gene>
<sequence length="267" mass="29933">MVLIPIFLGLSTAIFIHSITSSSLRKNLIRNSSKPAIPLFLVITATILSVFLIKTYGGGQGDLGTKVCETVVKKVAEAYVSKFLGYIGICGMLLMNWFSTEESIYTTVDGKGICGKIESFDCFGIQFRIHGERGVSIPHGMFTGCVSKVANMTGFKLETDFVVNLDDYRLVYRRRKIIIENVKAKQELLDGYTQIYVKGIDTEKLKAVIHVCFVLQTNVEEDFLEVKKKRHKTNSWDLGVGGFLENHATNERASVSQNMEKVKQEKR</sequence>
<accession>A0A4Y7JYQ3</accession>
<feature type="non-terminal residue" evidence="2">
    <location>
        <position position="267"/>
    </location>
</feature>
<protein>
    <submittedName>
        <fullName evidence="2">Uncharacterized protein</fullName>
    </submittedName>
</protein>
<evidence type="ECO:0000313" key="2">
    <source>
        <dbReference type="EMBL" id="RZC66224.1"/>
    </source>
</evidence>
<feature type="transmembrane region" description="Helical" evidence="1">
    <location>
        <begin position="79"/>
        <end position="98"/>
    </location>
</feature>
<keyword evidence="3" id="KW-1185">Reference proteome</keyword>
<feature type="transmembrane region" description="Helical" evidence="1">
    <location>
        <begin position="6"/>
        <end position="24"/>
    </location>
</feature>
<dbReference type="Proteomes" id="UP000316621">
    <property type="component" value="Chromosome 6"/>
</dbReference>
<reference evidence="2 3" key="1">
    <citation type="journal article" date="2018" name="Science">
        <title>The opium poppy genome and morphinan production.</title>
        <authorList>
            <person name="Guo L."/>
            <person name="Winzer T."/>
            <person name="Yang X."/>
            <person name="Li Y."/>
            <person name="Ning Z."/>
            <person name="He Z."/>
            <person name="Teodor R."/>
            <person name="Lu Y."/>
            <person name="Bowser T.A."/>
            <person name="Graham I.A."/>
            <person name="Ye K."/>
        </authorList>
    </citation>
    <scope>NUCLEOTIDE SEQUENCE [LARGE SCALE GENOMIC DNA]</scope>
    <source>
        <strain evidence="3">cv. HN1</strain>
        <tissue evidence="2">Leaves</tissue>
    </source>
</reference>
<keyword evidence="1" id="KW-1133">Transmembrane helix</keyword>
<evidence type="ECO:0000313" key="3">
    <source>
        <dbReference type="Proteomes" id="UP000316621"/>
    </source>
</evidence>
<dbReference type="Gramene" id="RZC66224">
    <property type="protein sequence ID" value="RZC66224"/>
    <property type="gene ID" value="C5167_009908"/>
</dbReference>
<proteinExistence type="predicted"/>
<organism evidence="2 3">
    <name type="scientific">Papaver somniferum</name>
    <name type="common">Opium poppy</name>
    <dbReference type="NCBI Taxonomy" id="3469"/>
    <lineage>
        <taxon>Eukaryota</taxon>
        <taxon>Viridiplantae</taxon>
        <taxon>Streptophyta</taxon>
        <taxon>Embryophyta</taxon>
        <taxon>Tracheophyta</taxon>
        <taxon>Spermatophyta</taxon>
        <taxon>Magnoliopsida</taxon>
        <taxon>Ranunculales</taxon>
        <taxon>Papaveraceae</taxon>
        <taxon>Papaveroideae</taxon>
        <taxon>Papaver</taxon>
    </lineage>
</organism>
<dbReference type="EMBL" id="CM010720">
    <property type="protein sequence ID" value="RZC66224.1"/>
    <property type="molecule type" value="Genomic_DNA"/>
</dbReference>
<keyword evidence="1" id="KW-0472">Membrane</keyword>
<name>A0A4Y7JYQ3_PAPSO</name>